<comment type="caution">
    <text evidence="4">The sequence shown here is derived from an EMBL/GenBank/DDBJ whole genome shotgun (WGS) entry which is preliminary data.</text>
</comment>
<dbReference type="InterPro" id="IPR031571">
    <property type="entry name" value="RcpC_dom"/>
</dbReference>
<dbReference type="InterPro" id="IPR017592">
    <property type="entry name" value="Pilus_assmbl_Flp-typ_CpaB"/>
</dbReference>
<feature type="domain" description="SAF" evidence="3">
    <location>
        <begin position="48"/>
        <end position="107"/>
    </location>
</feature>
<sequence>MSKLTKIAAVILLLLAASLAALAWWMGRREQTVIVPANAPMANSAVYANVVAARKLEKGVPITADSVKLLNLPTTIAGTYRDIRSVIGKIPATDIAAETLITDNNLVHGLALKLEAGERAVAIPIDEVAAAGNKIEAGDYVDVFFTLKQGTDVEKSQARLLASRRLVLAYGANVIGEAPGDSLPKNPSQNQARTAVLATPVDQVNPLLLAMQNGKLSLALRHPDDTGAADGDLFAAPKKVLSNKPELTGNQKDALKTADNQAFAGIDLSSWSGGNTKGNPVSPPPRKGVAGENRHAAGTLEVIKGTHRENVNF</sequence>
<evidence type="ECO:0000259" key="3">
    <source>
        <dbReference type="SMART" id="SM00858"/>
    </source>
</evidence>
<dbReference type="RefSeq" id="WP_402699531.1">
    <property type="nucleotide sequence ID" value="NZ_JBIUZV010000003.1"/>
</dbReference>
<evidence type="ECO:0000313" key="4">
    <source>
        <dbReference type="EMBL" id="MFJ3045778.1"/>
    </source>
</evidence>
<keyword evidence="5" id="KW-1185">Reference proteome</keyword>
<dbReference type="SMART" id="SM00858">
    <property type="entry name" value="SAF"/>
    <property type="match status" value="1"/>
</dbReference>
<evidence type="ECO:0000256" key="1">
    <source>
        <dbReference type="SAM" id="MobiDB-lite"/>
    </source>
</evidence>
<feature type="compositionally biased region" description="Polar residues" evidence="1">
    <location>
        <begin position="269"/>
        <end position="279"/>
    </location>
</feature>
<gene>
    <name evidence="4" type="primary">cpaB</name>
    <name evidence="4" type="ORF">ACIPEN_08115</name>
</gene>
<dbReference type="Pfam" id="PF16976">
    <property type="entry name" value="RcpC"/>
    <property type="match status" value="1"/>
</dbReference>
<accession>A0ABW8EWF9</accession>
<evidence type="ECO:0000313" key="5">
    <source>
        <dbReference type="Proteomes" id="UP001617427"/>
    </source>
</evidence>
<feature type="signal peptide" evidence="2">
    <location>
        <begin position="1"/>
        <end position="23"/>
    </location>
</feature>
<proteinExistence type="predicted"/>
<organism evidence="4 5">
    <name type="scientific">Herbaspirillum chlorophenolicum</name>
    <dbReference type="NCBI Taxonomy" id="211589"/>
    <lineage>
        <taxon>Bacteria</taxon>
        <taxon>Pseudomonadati</taxon>
        <taxon>Pseudomonadota</taxon>
        <taxon>Betaproteobacteria</taxon>
        <taxon>Burkholderiales</taxon>
        <taxon>Oxalobacteraceae</taxon>
        <taxon>Herbaspirillum</taxon>
    </lineage>
</organism>
<keyword evidence="2" id="KW-0732">Signal</keyword>
<dbReference type="InterPro" id="IPR013974">
    <property type="entry name" value="SAF"/>
</dbReference>
<feature type="region of interest" description="Disordered" evidence="1">
    <location>
        <begin position="267"/>
        <end position="293"/>
    </location>
</feature>
<feature type="chain" id="PRO_5045970460" evidence="2">
    <location>
        <begin position="24"/>
        <end position="313"/>
    </location>
</feature>
<dbReference type="NCBIfam" id="TIGR03177">
    <property type="entry name" value="pilus_cpaB"/>
    <property type="match status" value="1"/>
</dbReference>
<protein>
    <submittedName>
        <fullName evidence="4">Flp pilus assembly protein CpaB</fullName>
    </submittedName>
</protein>
<dbReference type="EMBL" id="JBIUZV010000003">
    <property type="protein sequence ID" value="MFJ3045778.1"/>
    <property type="molecule type" value="Genomic_DNA"/>
</dbReference>
<reference evidence="4 5" key="1">
    <citation type="submission" date="2024-10" db="EMBL/GenBank/DDBJ databases">
        <title>The Natural Products Discovery Center: Release of the First 8490 Sequenced Strains for Exploring Actinobacteria Biosynthetic Diversity.</title>
        <authorList>
            <person name="Kalkreuter E."/>
            <person name="Kautsar S.A."/>
            <person name="Yang D."/>
            <person name="Bader C.D."/>
            <person name="Teijaro C.N."/>
            <person name="Fluegel L."/>
            <person name="Davis C.M."/>
            <person name="Simpson J.R."/>
            <person name="Lauterbach L."/>
            <person name="Steele A.D."/>
            <person name="Gui C."/>
            <person name="Meng S."/>
            <person name="Li G."/>
            <person name="Viehrig K."/>
            <person name="Ye F."/>
            <person name="Su P."/>
            <person name="Kiefer A.F."/>
            <person name="Nichols A."/>
            <person name="Cepeda A.J."/>
            <person name="Yan W."/>
            <person name="Fan B."/>
            <person name="Jiang Y."/>
            <person name="Adhikari A."/>
            <person name="Zheng C.-J."/>
            <person name="Schuster L."/>
            <person name="Cowan T.M."/>
            <person name="Smanski M.J."/>
            <person name="Chevrette M.G."/>
            <person name="De Carvalho L.P.S."/>
            <person name="Shen B."/>
        </authorList>
    </citation>
    <scope>NUCLEOTIDE SEQUENCE [LARGE SCALE GENOMIC DNA]</scope>
    <source>
        <strain evidence="4 5">NPDC087045</strain>
    </source>
</reference>
<dbReference type="Gene3D" id="3.90.1210.10">
    <property type="entry name" value="Antifreeze-like/N-acetylneuraminic acid synthase C-terminal domain"/>
    <property type="match status" value="1"/>
</dbReference>
<evidence type="ECO:0000256" key="2">
    <source>
        <dbReference type="SAM" id="SignalP"/>
    </source>
</evidence>
<dbReference type="CDD" id="cd11614">
    <property type="entry name" value="SAF_CpaB_FlgA_like"/>
    <property type="match status" value="1"/>
</dbReference>
<dbReference type="Proteomes" id="UP001617427">
    <property type="component" value="Unassembled WGS sequence"/>
</dbReference>
<dbReference type="Pfam" id="PF08666">
    <property type="entry name" value="SAF"/>
    <property type="match status" value="1"/>
</dbReference>
<name>A0ABW8EWF9_9BURK</name>